<reference evidence="1" key="1">
    <citation type="journal article" date="2020" name="Nature">
        <title>Giant virus diversity and host interactions through global metagenomics.</title>
        <authorList>
            <person name="Schulz F."/>
            <person name="Roux S."/>
            <person name="Paez-Espino D."/>
            <person name="Jungbluth S."/>
            <person name="Walsh D.A."/>
            <person name="Denef V.J."/>
            <person name="McMahon K.D."/>
            <person name="Konstantinidis K.T."/>
            <person name="Eloe-Fadrosh E.A."/>
            <person name="Kyrpides N.C."/>
            <person name="Woyke T."/>
        </authorList>
    </citation>
    <scope>NUCLEOTIDE SEQUENCE</scope>
    <source>
        <strain evidence="1">GVMAG-M-3300023174-60</strain>
    </source>
</reference>
<name>A0A6C0DUF4_9ZZZZ</name>
<dbReference type="EMBL" id="MN739677">
    <property type="protein sequence ID" value="QHT20101.1"/>
    <property type="molecule type" value="Genomic_DNA"/>
</dbReference>
<dbReference type="AlphaFoldDB" id="A0A6C0DUF4"/>
<organism evidence="1">
    <name type="scientific">viral metagenome</name>
    <dbReference type="NCBI Taxonomy" id="1070528"/>
    <lineage>
        <taxon>unclassified sequences</taxon>
        <taxon>metagenomes</taxon>
        <taxon>organismal metagenomes</taxon>
    </lineage>
</organism>
<accession>A0A6C0DUF4</accession>
<sequence>MDANQLGRNSSKYNDRNNLQISNADLFISNNNNPFLISPYAPPANVAKQTTVVNIDETISTLIGNLSSVINLSTFTLSISTIRPVPSDPNQEITIIASTLRLDVVDTVIHGTLEVDGNSKFNNISTGYLFASVADISSLNVSTFNANTLNISNFQASTITVSSLYGNNAFTNSLSTGQLFASVADISSLSVSSLYGDNAFTNSLSTGQLFASVADISSLNISTMTASGDILFSTLIGSTITANTMTIHSTLNVSSIDATGHISFVTMSGSTITGNTFTVHSTLYASTVSTGNINFLTLDGGKGTISEFTFSSINMVPGVISTAATTLHSSFIINIGASKYKIPLEKI</sequence>
<evidence type="ECO:0000313" key="1">
    <source>
        <dbReference type="EMBL" id="QHT20101.1"/>
    </source>
</evidence>
<proteinExistence type="predicted"/>
<protein>
    <submittedName>
        <fullName evidence="1">Uncharacterized protein</fullName>
    </submittedName>
</protein>